<evidence type="ECO:0000256" key="1">
    <source>
        <dbReference type="ARBA" id="ARBA00004141"/>
    </source>
</evidence>
<feature type="transmembrane region" description="Helical" evidence="9">
    <location>
        <begin position="348"/>
        <end position="370"/>
    </location>
</feature>
<gene>
    <name evidence="10" type="ORF">GPU96_10g19210</name>
</gene>
<feature type="transmembrane region" description="Helical" evidence="9">
    <location>
        <begin position="46"/>
        <end position="66"/>
    </location>
</feature>
<feature type="transmembrane region" description="Helical" evidence="9">
    <location>
        <begin position="111"/>
        <end position="133"/>
    </location>
</feature>
<comment type="similarity">
    <text evidence="2 9">Belongs to the ADP/ATP translocase tlc family.</text>
</comment>
<feature type="transmembrane region" description="Helical" evidence="9">
    <location>
        <begin position="245"/>
        <end position="263"/>
    </location>
</feature>
<feature type="transmembrane region" description="Helical" evidence="9">
    <location>
        <begin position="306"/>
        <end position="328"/>
    </location>
</feature>
<evidence type="ECO:0000256" key="3">
    <source>
        <dbReference type="ARBA" id="ARBA00022448"/>
    </source>
</evidence>
<feature type="transmembrane region" description="Helical" evidence="9">
    <location>
        <begin position="499"/>
        <end position="520"/>
    </location>
</feature>
<keyword evidence="6 9" id="KW-0067">ATP-binding</keyword>
<dbReference type="PANTHER" id="PTHR31187:SF1">
    <property type="entry name" value="ADP,ATP CARRIER PROTEIN 1"/>
    <property type="match status" value="1"/>
</dbReference>
<comment type="subcellular location">
    <subcellularLocation>
        <location evidence="1 9">Membrane</location>
        <topology evidence="1 9">Multi-pass membrane protein</topology>
    </subcellularLocation>
</comment>
<evidence type="ECO:0000313" key="11">
    <source>
        <dbReference type="Proteomes" id="UP001059546"/>
    </source>
</evidence>
<evidence type="ECO:0000256" key="6">
    <source>
        <dbReference type="ARBA" id="ARBA00022840"/>
    </source>
</evidence>
<dbReference type="GO" id="GO:0005471">
    <property type="term" value="F:ATP:ADP antiporter activity"/>
    <property type="evidence" value="ECO:0007669"/>
    <property type="project" value="InterPro"/>
</dbReference>
<keyword evidence="4 9" id="KW-0812">Transmembrane</keyword>
<dbReference type="EMBL" id="CP075156">
    <property type="protein sequence ID" value="UTX44131.1"/>
    <property type="molecule type" value="Genomic_DNA"/>
</dbReference>
<dbReference type="Proteomes" id="UP001059546">
    <property type="component" value="Chromosome X"/>
</dbReference>
<dbReference type="AlphaFoldDB" id="A0A9Q9C4R4"/>
<keyword evidence="5 9" id="KW-0547">Nucleotide-binding</keyword>
<evidence type="ECO:0000256" key="5">
    <source>
        <dbReference type="ARBA" id="ARBA00022741"/>
    </source>
</evidence>
<name>A0A9Q9C4R4_ENCHE</name>
<evidence type="ECO:0000256" key="2">
    <source>
        <dbReference type="ARBA" id="ARBA00007127"/>
    </source>
</evidence>
<dbReference type="GO" id="GO:0016020">
    <property type="term" value="C:membrane"/>
    <property type="evidence" value="ECO:0007669"/>
    <property type="project" value="UniProtKB-SubCell"/>
</dbReference>
<feature type="transmembrane region" description="Helical" evidence="9">
    <location>
        <begin position="175"/>
        <end position="196"/>
    </location>
</feature>
<accession>A0A9Q9C4R4</accession>
<dbReference type="Pfam" id="PF03219">
    <property type="entry name" value="TLC"/>
    <property type="match status" value="1"/>
</dbReference>
<keyword evidence="8 9" id="KW-0472">Membrane</keyword>
<evidence type="ECO:0000256" key="7">
    <source>
        <dbReference type="ARBA" id="ARBA00022989"/>
    </source>
</evidence>
<sequence length="543" mass="61858">MSVLQPLEFPKDSCLFKTEEELEEEVYKKTGIFKHIRIAKNEWSRVLHLSFLFGAITVVHTVMGNLREMVLMGRQDPMSMFFIKSIFLPPCSLFFVWAIQRGLNFFTPSKMFDITLILFSACYILFGLVMWPFKSYIQKDFYWARDIFGDGKMESLRIHFLYPVFLVFNEWTSSFLFLCSEMWGALVVSYFFNLFTNEVSTRRQSQRYISVYNISNAISIFISAIFTLIFNRWRDSVVFETKESGFRVLVLALAFTVLGVLGLKKYIERKILPIPVFLIKKTKAPDEDKREIKMKEVGKALSRSKLLLAISLNVLLYGVSSTLVEATFKSGVAAGAKYTNNSKETFSNFYNGIEQIIIAISLLIVVNTPYSALIKKGGWKYVASLPIIVVVFSFFSVFLVAFYNVGACGGGNVLFKSLFKGWEPMFFLENTLGLVTNAFLKIGKYLGADASKEAISMQIDPLYRAKYKAVYDGLCGKLGKSLGSVMCTVMTGIWDITDIRMVSSVSGILVAIIIILWLYVLKYLSRKFQTAVENNAYIELDEF</sequence>
<proteinExistence type="inferred from homology"/>
<evidence type="ECO:0000256" key="9">
    <source>
        <dbReference type="RuleBase" id="RU363121"/>
    </source>
</evidence>
<reference evidence="10" key="1">
    <citation type="submission" date="2021-05" db="EMBL/GenBank/DDBJ databases">
        <title>Encephalitozoon hellem ATCC 50604 Complete Genome.</title>
        <authorList>
            <person name="Mascarenhas dos Santos A.C."/>
            <person name="Julian A.T."/>
            <person name="Pombert J.-F."/>
        </authorList>
    </citation>
    <scope>NUCLEOTIDE SEQUENCE</scope>
    <source>
        <strain evidence="10">ATCC 50604</strain>
    </source>
</reference>
<evidence type="ECO:0000256" key="8">
    <source>
        <dbReference type="ARBA" id="ARBA00023136"/>
    </source>
</evidence>
<evidence type="ECO:0000313" key="10">
    <source>
        <dbReference type="EMBL" id="UTX44131.1"/>
    </source>
</evidence>
<evidence type="ECO:0000256" key="4">
    <source>
        <dbReference type="ARBA" id="ARBA00022692"/>
    </source>
</evidence>
<feature type="transmembrane region" description="Helical" evidence="9">
    <location>
        <begin position="208"/>
        <end position="233"/>
    </location>
</feature>
<dbReference type="InterPro" id="IPR004667">
    <property type="entry name" value="ADP_ATP_car_bac_type"/>
</dbReference>
<dbReference type="GO" id="GO:0005524">
    <property type="term" value="F:ATP binding"/>
    <property type="evidence" value="ECO:0007669"/>
    <property type="project" value="UniProtKB-KW"/>
</dbReference>
<keyword evidence="7 9" id="KW-1133">Transmembrane helix</keyword>
<dbReference type="PANTHER" id="PTHR31187">
    <property type="match status" value="1"/>
</dbReference>
<protein>
    <recommendedName>
        <fullName evidence="9">ADP,ATP carrier protein</fullName>
    </recommendedName>
</protein>
<organism evidence="10 11">
    <name type="scientific">Encephalitozoon hellem</name>
    <name type="common">Microsporidian parasite</name>
    <dbReference type="NCBI Taxonomy" id="27973"/>
    <lineage>
        <taxon>Eukaryota</taxon>
        <taxon>Fungi</taxon>
        <taxon>Fungi incertae sedis</taxon>
        <taxon>Microsporidia</taxon>
        <taxon>Unikaryonidae</taxon>
        <taxon>Encephalitozoon</taxon>
    </lineage>
</organism>
<feature type="transmembrane region" description="Helical" evidence="9">
    <location>
        <begin position="382"/>
        <end position="403"/>
    </location>
</feature>
<keyword evidence="3 9" id="KW-0813">Transport</keyword>
<feature type="transmembrane region" description="Helical" evidence="9">
    <location>
        <begin position="78"/>
        <end position="99"/>
    </location>
</feature>